<dbReference type="InterPro" id="IPR034228">
    <property type="entry name" value="Nop6_RRM"/>
</dbReference>
<dbReference type="InterPro" id="IPR012677">
    <property type="entry name" value="Nucleotide-bd_a/b_plait_sf"/>
</dbReference>
<dbReference type="EMBL" id="NDIQ01000001">
    <property type="protein sequence ID" value="PRT52744.1"/>
    <property type="molecule type" value="Genomic_DNA"/>
</dbReference>
<sequence length="189" mass="21646">MSEKLTKKQKKALQFKKGAPEKEIVKEQDATVEKKRKREEEAPAKKKAPPRFILFVGNLPYDLKEEELKEHFKTANPSNVRMRKGFAFMEFEGNEASKNLHIALRFHHSTLKYRKINVELTAGGGGNSAKRRKKLDQKNAALQDELTERIEQEKKTKLNTKSGSTEESSKAAASDFGNIHPDRLRQIKK</sequence>
<feature type="compositionally biased region" description="Basic and acidic residues" evidence="3">
    <location>
        <begin position="146"/>
        <end position="156"/>
    </location>
</feature>
<keyword evidence="6" id="KW-1185">Reference proteome</keyword>
<dbReference type="Proteomes" id="UP000238350">
    <property type="component" value="Unassembled WGS sequence"/>
</dbReference>
<dbReference type="InterPro" id="IPR000504">
    <property type="entry name" value="RRM_dom"/>
</dbReference>
<evidence type="ECO:0000259" key="4">
    <source>
        <dbReference type="PROSITE" id="PS50102"/>
    </source>
</evidence>
<dbReference type="GO" id="GO:0042274">
    <property type="term" value="P:ribosomal small subunit biogenesis"/>
    <property type="evidence" value="ECO:0007669"/>
    <property type="project" value="TreeGrafter"/>
</dbReference>
<dbReference type="SMART" id="SM00360">
    <property type="entry name" value="RRM"/>
    <property type="match status" value="1"/>
</dbReference>
<dbReference type="PANTHER" id="PTHR23236">
    <property type="entry name" value="EUKARYOTIC TRANSLATION INITIATION FACTOR 4B/4H"/>
    <property type="match status" value="1"/>
</dbReference>
<gene>
    <name evidence="5" type="ORF">B9G98_00364</name>
</gene>
<evidence type="ECO:0000256" key="3">
    <source>
        <dbReference type="SAM" id="MobiDB-lite"/>
    </source>
</evidence>
<evidence type="ECO:0000256" key="1">
    <source>
        <dbReference type="ARBA" id="ARBA00022884"/>
    </source>
</evidence>
<dbReference type="GeneID" id="36514113"/>
<dbReference type="PROSITE" id="PS50102">
    <property type="entry name" value="RRM"/>
    <property type="match status" value="1"/>
</dbReference>
<dbReference type="Gene3D" id="3.30.70.330">
    <property type="match status" value="1"/>
</dbReference>
<feature type="domain" description="RRM" evidence="4">
    <location>
        <begin position="52"/>
        <end position="123"/>
    </location>
</feature>
<feature type="compositionally biased region" description="Basic and acidic residues" evidence="3">
    <location>
        <begin position="180"/>
        <end position="189"/>
    </location>
</feature>
<reference evidence="5 6" key="1">
    <citation type="submission" date="2017-04" db="EMBL/GenBank/DDBJ databases">
        <title>Genome sequencing of [Candida] sorbophila.</title>
        <authorList>
            <person name="Ahn J.O."/>
        </authorList>
    </citation>
    <scope>NUCLEOTIDE SEQUENCE [LARGE SCALE GENOMIC DNA]</scope>
    <source>
        <strain evidence="5 6">DS02</strain>
    </source>
</reference>
<name>A0A2T0FCL2_9ASCO</name>
<accession>A0A2T0FCL2</accession>
<dbReference type="OrthoDB" id="167718at2759"/>
<evidence type="ECO:0000256" key="2">
    <source>
        <dbReference type="PROSITE-ProRule" id="PRU00176"/>
    </source>
</evidence>
<evidence type="ECO:0000313" key="6">
    <source>
        <dbReference type="Proteomes" id="UP000238350"/>
    </source>
</evidence>
<keyword evidence="1 2" id="KW-0694">RNA-binding</keyword>
<comment type="caution">
    <text evidence="5">The sequence shown here is derived from an EMBL/GenBank/DDBJ whole genome shotgun (WGS) entry which is preliminary data.</text>
</comment>
<feature type="region of interest" description="Disordered" evidence="3">
    <location>
        <begin position="1"/>
        <end position="46"/>
    </location>
</feature>
<dbReference type="RefSeq" id="XP_024662690.1">
    <property type="nucleotide sequence ID" value="XM_024806922.1"/>
</dbReference>
<evidence type="ECO:0000313" key="5">
    <source>
        <dbReference type="EMBL" id="PRT52744.1"/>
    </source>
</evidence>
<dbReference type="SUPFAM" id="SSF54928">
    <property type="entry name" value="RNA-binding domain, RBD"/>
    <property type="match status" value="1"/>
</dbReference>
<dbReference type="PANTHER" id="PTHR23236:SF51">
    <property type="entry name" value="NUCLEOLAR PROTEIN 6"/>
    <property type="match status" value="1"/>
</dbReference>
<proteinExistence type="predicted"/>
<dbReference type="CDD" id="cd12400">
    <property type="entry name" value="RRM_Nop6"/>
    <property type="match status" value="1"/>
</dbReference>
<dbReference type="InterPro" id="IPR035979">
    <property type="entry name" value="RBD_domain_sf"/>
</dbReference>
<organism evidence="5 6">
    <name type="scientific">Wickerhamiella sorbophila</name>
    <dbReference type="NCBI Taxonomy" id="45607"/>
    <lineage>
        <taxon>Eukaryota</taxon>
        <taxon>Fungi</taxon>
        <taxon>Dikarya</taxon>
        <taxon>Ascomycota</taxon>
        <taxon>Saccharomycotina</taxon>
        <taxon>Dipodascomycetes</taxon>
        <taxon>Dipodascales</taxon>
        <taxon>Trichomonascaceae</taxon>
        <taxon>Wickerhamiella</taxon>
    </lineage>
</organism>
<feature type="compositionally biased region" description="Basic and acidic residues" evidence="3">
    <location>
        <begin position="18"/>
        <end position="44"/>
    </location>
</feature>
<feature type="region of interest" description="Disordered" evidence="3">
    <location>
        <begin position="121"/>
        <end position="189"/>
    </location>
</feature>
<protein>
    <submittedName>
        <fullName evidence="5">Nucleolar protein 6</fullName>
    </submittedName>
</protein>
<dbReference type="STRING" id="45607.A0A2T0FCL2"/>
<dbReference type="Pfam" id="PF00076">
    <property type="entry name" value="RRM_1"/>
    <property type="match status" value="1"/>
</dbReference>
<dbReference type="GO" id="GO:0019843">
    <property type="term" value="F:rRNA binding"/>
    <property type="evidence" value="ECO:0007669"/>
    <property type="project" value="TreeGrafter"/>
</dbReference>
<dbReference type="GO" id="GO:0005730">
    <property type="term" value="C:nucleolus"/>
    <property type="evidence" value="ECO:0007669"/>
    <property type="project" value="TreeGrafter"/>
</dbReference>
<dbReference type="AlphaFoldDB" id="A0A2T0FCL2"/>